<evidence type="ECO:0000259" key="1">
    <source>
        <dbReference type="Pfam" id="PF13453"/>
    </source>
</evidence>
<protein>
    <submittedName>
        <fullName evidence="2">Zf-TFIIB domain-containing protein</fullName>
    </submittedName>
</protein>
<reference evidence="2" key="2">
    <citation type="submission" date="2021-03" db="EMBL/GenBank/DDBJ databases">
        <authorList>
            <person name="Cao W."/>
        </authorList>
    </citation>
    <scope>NUCLEOTIDE SEQUENCE</scope>
    <source>
        <strain evidence="2">110414</strain>
    </source>
</reference>
<feature type="domain" description="Transcription factor zinc-finger" evidence="1">
    <location>
        <begin position="2"/>
        <end position="34"/>
    </location>
</feature>
<dbReference type="Pfam" id="PF13453">
    <property type="entry name" value="Zn_ribbon_TFIIB"/>
    <property type="match status" value="1"/>
</dbReference>
<proteinExistence type="predicted"/>
<reference evidence="2" key="1">
    <citation type="journal article" date="2016" name="Int. J. Syst. Evol. Microbiol.">
        <title>Pseudoxanthomonas helianthi sp. nov., isolated from roots of Jerusalem artichoke (Helianthus tuberosus).</title>
        <authorList>
            <person name="Kittiwongwattana C."/>
            <person name="Thawai C."/>
        </authorList>
    </citation>
    <scope>NUCLEOTIDE SEQUENCE</scope>
    <source>
        <strain evidence="2">110414</strain>
    </source>
</reference>
<dbReference type="RefSeq" id="WP_210535030.1">
    <property type="nucleotide sequence ID" value="NZ_JAGKTC010000001.1"/>
</dbReference>
<dbReference type="InterPro" id="IPR027392">
    <property type="entry name" value="TF_Znf"/>
</dbReference>
<sequence>MKCPKCGGSMELVVEPEADAHRCSQCQGLWFDMRTHELLKRRAGEIDTGDETKGREFNRIDRIKCPVCIGNLELIRMVDPQQPHIWFESCQNCFGRFYDAGEFRDFAEHGWRDLLKDLRAVARD</sequence>
<name>A0A940WX63_9GAMM</name>
<organism evidence="2 3">
    <name type="scientific">Pseudoxanthomonas helianthi</name>
    <dbReference type="NCBI Taxonomy" id="1453541"/>
    <lineage>
        <taxon>Bacteria</taxon>
        <taxon>Pseudomonadati</taxon>
        <taxon>Pseudomonadota</taxon>
        <taxon>Gammaproteobacteria</taxon>
        <taxon>Lysobacterales</taxon>
        <taxon>Lysobacteraceae</taxon>
        <taxon>Pseudoxanthomonas</taxon>
    </lineage>
</organism>
<dbReference type="AlphaFoldDB" id="A0A940WX63"/>
<gene>
    <name evidence="2" type="ORF">J5837_01925</name>
</gene>
<dbReference type="EMBL" id="JAGKTC010000001">
    <property type="protein sequence ID" value="MBP3983168.1"/>
    <property type="molecule type" value="Genomic_DNA"/>
</dbReference>
<evidence type="ECO:0000313" key="2">
    <source>
        <dbReference type="EMBL" id="MBP3983168.1"/>
    </source>
</evidence>
<evidence type="ECO:0000313" key="3">
    <source>
        <dbReference type="Proteomes" id="UP000673447"/>
    </source>
</evidence>
<dbReference type="Proteomes" id="UP000673447">
    <property type="component" value="Unassembled WGS sequence"/>
</dbReference>
<accession>A0A940WX63</accession>
<keyword evidence="3" id="KW-1185">Reference proteome</keyword>
<comment type="caution">
    <text evidence="2">The sequence shown here is derived from an EMBL/GenBank/DDBJ whole genome shotgun (WGS) entry which is preliminary data.</text>
</comment>